<reference evidence="3" key="1">
    <citation type="journal article" date="2019" name="Int. J. Syst. Evol. Microbiol.">
        <title>The Global Catalogue of Microorganisms (GCM) 10K type strain sequencing project: providing services to taxonomists for standard genome sequencing and annotation.</title>
        <authorList>
            <consortium name="The Broad Institute Genomics Platform"/>
            <consortium name="The Broad Institute Genome Sequencing Center for Infectious Disease"/>
            <person name="Wu L."/>
            <person name="Ma J."/>
        </authorList>
    </citation>
    <scope>NUCLEOTIDE SEQUENCE [LARGE SCALE GENOMIC DNA]</scope>
    <source>
        <strain evidence="3">CGMCC 1.3685</strain>
    </source>
</reference>
<evidence type="ECO:0000313" key="2">
    <source>
        <dbReference type="EMBL" id="GGJ59787.1"/>
    </source>
</evidence>
<name>A0ABQ2DNE1_9MICC</name>
<organism evidence="2 3">
    <name type="scientific">Glutamicibacter ardleyensis</name>
    <dbReference type="NCBI Taxonomy" id="225894"/>
    <lineage>
        <taxon>Bacteria</taxon>
        <taxon>Bacillati</taxon>
        <taxon>Actinomycetota</taxon>
        <taxon>Actinomycetes</taxon>
        <taxon>Micrococcales</taxon>
        <taxon>Micrococcaceae</taxon>
        <taxon>Glutamicibacter</taxon>
    </lineage>
</organism>
<keyword evidence="3" id="KW-1185">Reference proteome</keyword>
<gene>
    <name evidence="2" type="ORF">GCM10007173_18230</name>
</gene>
<comment type="caution">
    <text evidence="2">The sequence shown here is derived from an EMBL/GenBank/DDBJ whole genome shotgun (WGS) entry which is preliminary data.</text>
</comment>
<dbReference type="Proteomes" id="UP000606115">
    <property type="component" value="Unassembled WGS sequence"/>
</dbReference>
<sequence>MSITNCPAKDQCTAVETVVSPVTQTAETAVNKASCNGVGSPLAEEKGAASNEVNRVMATRKAPKAKRAGERTVKSAMRTRNASHCLRRWPRDSAALAG</sequence>
<dbReference type="EMBL" id="BMKX01000003">
    <property type="protein sequence ID" value="GGJ59787.1"/>
    <property type="molecule type" value="Genomic_DNA"/>
</dbReference>
<evidence type="ECO:0000313" key="3">
    <source>
        <dbReference type="Proteomes" id="UP000606115"/>
    </source>
</evidence>
<accession>A0ABQ2DNE1</accession>
<proteinExistence type="predicted"/>
<evidence type="ECO:0000256" key="1">
    <source>
        <dbReference type="SAM" id="MobiDB-lite"/>
    </source>
</evidence>
<feature type="region of interest" description="Disordered" evidence="1">
    <location>
        <begin position="36"/>
        <end position="81"/>
    </location>
</feature>
<protein>
    <submittedName>
        <fullName evidence="2">Uncharacterized protein</fullName>
    </submittedName>
</protein>